<dbReference type="Proteomes" id="UP000018468">
    <property type="component" value="Unassembled WGS sequence"/>
</dbReference>
<evidence type="ECO:0000313" key="4">
    <source>
        <dbReference type="Ensembl" id="ENSLOCP00000000965.1"/>
    </source>
</evidence>
<evidence type="ECO:0000256" key="1">
    <source>
        <dbReference type="SAM" id="Coils"/>
    </source>
</evidence>
<dbReference type="PANTHER" id="PTHR12752:SF7">
    <property type="entry name" value="PLECKSTRIN HOMOLOGY DOMAIN-CONTAINING FAMILY A MEMBER 4"/>
    <property type="match status" value="1"/>
</dbReference>
<dbReference type="GeneTree" id="ENSGT00940000161121"/>
<protein>
    <recommendedName>
        <fullName evidence="3">PH domain-containing protein</fullName>
    </recommendedName>
</protein>
<evidence type="ECO:0000259" key="3">
    <source>
        <dbReference type="PROSITE" id="PS50003"/>
    </source>
</evidence>
<dbReference type="InterPro" id="IPR001849">
    <property type="entry name" value="PH_domain"/>
</dbReference>
<dbReference type="Gene3D" id="2.30.29.30">
    <property type="entry name" value="Pleckstrin-homology domain (PH domain)/Phosphotyrosine-binding domain (PTB)"/>
    <property type="match status" value="1"/>
</dbReference>
<feature type="compositionally biased region" description="Low complexity" evidence="2">
    <location>
        <begin position="228"/>
        <end position="245"/>
    </location>
</feature>
<name>W5LXV8_LEPOC</name>
<dbReference type="HOGENOM" id="CLU_020168_0_0_1"/>
<reference evidence="4" key="3">
    <citation type="submission" date="2025-09" db="UniProtKB">
        <authorList>
            <consortium name="Ensembl"/>
        </authorList>
    </citation>
    <scope>IDENTIFICATION</scope>
</reference>
<keyword evidence="1" id="KW-0175">Coiled coil</keyword>
<dbReference type="Pfam" id="PF00169">
    <property type="entry name" value="PH"/>
    <property type="match status" value="1"/>
</dbReference>
<dbReference type="PANTHER" id="PTHR12752">
    <property type="entry name" value="PHOSPHOINOSITOL 3-PHOSPHATE-BINDING PROTEIN"/>
    <property type="match status" value="1"/>
</dbReference>
<dbReference type="PROSITE" id="PS50003">
    <property type="entry name" value="PH_DOMAIN"/>
    <property type="match status" value="1"/>
</dbReference>
<feature type="domain" description="PH" evidence="3">
    <location>
        <begin position="47"/>
        <end position="82"/>
    </location>
</feature>
<accession>W5LXV8</accession>
<dbReference type="AlphaFoldDB" id="W5LXV8"/>
<evidence type="ECO:0000256" key="2">
    <source>
        <dbReference type="SAM" id="MobiDB-lite"/>
    </source>
</evidence>
<dbReference type="InParanoid" id="W5LXV8"/>
<evidence type="ECO:0000313" key="5">
    <source>
        <dbReference type="Proteomes" id="UP000018468"/>
    </source>
</evidence>
<dbReference type="SUPFAM" id="SSF50729">
    <property type="entry name" value="PH domain-like"/>
    <property type="match status" value="1"/>
</dbReference>
<proteinExistence type="predicted"/>
<dbReference type="InterPro" id="IPR057971">
    <property type="entry name" value="PKHA4-7_TBCA"/>
</dbReference>
<dbReference type="InterPro" id="IPR011993">
    <property type="entry name" value="PH-like_dom_sf"/>
</dbReference>
<feature type="coiled-coil region" evidence="1">
    <location>
        <begin position="370"/>
        <end position="397"/>
    </location>
</feature>
<dbReference type="Bgee" id="ENSLOCG00000000866">
    <property type="expression patterns" value="Expressed in muscle tissue and 5 other cell types or tissues"/>
</dbReference>
<dbReference type="Pfam" id="PF25541">
    <property type="entry name" value="TBCA_PH"/>
    <property type="match status" value="1"/>
</dbReference>
<organism evidence="4 5">
    <name type="scientific">Lepisosteus oculatus</name>
    <name type="common">Spotted gar</name>
    <dbReference type="NCBI Taxonomy" id="7918"/>
    <lineage>
        <taxon>Eukaryota</taxon>
        <taxon>Metazoa</taxon>
        <taxon>Chordata</taxon>
        <taxon>Craniata</taxon>
        <taxon>Vertebrata</taxon>
        <taxon>Euteleostomi</taxon>
        <taxon>Actinopterygii</taxon>
        <taxon>Neopterygii</taxon>
        <taxon>Holostei</taxon>
        <taxon>Semionotiformes</taxon>
        <taxon>Lepisosteidae</taxon>
        <taxon>Lepisosteus</taxon>
    </lineage>
</organism>
<reference evidence="4" key="2">
    <citation type="submission" date="2025-08" db="UniProtKB">
        <authorList>
            <consortium name="Ensembl"/>
        </authorList>
    </citation>
    <scope>IDENTIFICATION</scope>
</reference>
<dbReference type="STRING" id="7918.ENSLOCP00000000965"/>
<sequence length="469" mass="52449">MSEADRLSQASSVATVSSLPAGSKASVSKVHSFGKRGLSVKRDPNCPVIIRGWLYKQDSSGLKLWKRRWFVLSDYCLFYYRDCPPVCPPVSQCLSVHPSVHSLWVSSSVCLNRPVVFAVIQLVLMENIWARESHDSVLGLGLAETHSYSSHSHSHSHSHIQLTLTLTHTAHTQLILTHTFHSHSLVQLTHILSSHSHTLSHIYSAHTHTHSYSSHSLIQLTLTHTPTAHTHTHSYSSHSHTPTAHTHTHSYRSHSHTLLQLTLTHTPTAHTHTHSYSSYSLTHSAHTHSYSSHSHTLVQLTLAQTRTRLRHTQLTRCHTRTLSHKHCGPSLPLTLPAHWLSPPQPVTSDLYQETEHQAVLTRLCGCDKLLQSLAIEMAQLRADKDSLQCTLEMTRLQLEEWGGQEGVRGPEGVISQQAVLQEELVQTRARICDVATVTSTLTPLSLSVSQEQSQAQREIWMIEDILCGL</sequence>
<dbReference type="eggNOG" id="ENOG502RI1J">
    <property type="taxonomic scope" value="Eukaryota"/>
</dbReference>
<dbReference type="Ensembl" id="ENSLOCT00000000969.1">
    <property type="protein sequence ID" value="ENSLOCP00000000965.1"/>
    <property type="gene ID" value="ENSLOCG00000000866.1"/>
</dbReference>
<keyword evidence="5" id="KW-1185">Reference proteome</keyword>
<feature type="region of interest" description="Disordered" evidence="2">
    <location>
        <begin position="228"/>
        <end position="248"/>
    </location>
</feature>
<reference evidence="5" key="1">
    <citation type="submission" date="2011-12" db="EMBL/GenBank/DDBJ databases">
        <title>The Draft Genome of Lepisosteus oculatus.</title>
        <authorList>
            <consortium name="The Broad Institute Genome Assembly &amp; Analysis Group"/>
            <consortium name="Computational R&amp;D Group"/>
            <consortium name="and Sequencing Platform"/>
            <person name="Di Palma F."/>
            <person name="Alfoldi J."/>
            <person name="Johnson J."/>
            <person name="Berlin A."/>
            <person name="Gnerre S."/>
            <person name="Jaffe D."/>
            <person name="MacCallum I."/>
            <person name="Young S."/>
            <person name="Walker B.J."/>
            <person name="Lander E.S."/>
            <person name="Lindblad-Toh K."/>
        </authorList>
    </citation>
    <scope>NUCLEOTIDE SEQUENCE [LARGE SCALE GENOMIC DNA]</scope>
</reference>